<reference evidence="2 3" key="1">
    <citation type="submission" date="2016-04" db="EMBL/GenBank/DDBJ databases">
        <title>Genome analyses suggest a sexual origin of heterokaryosis in a supposedly ancient asexual fungus.</title>
        <authorList>
            <person name="Ropars J."/>
            <person name="Sedzielewska K."/>
            <person name="Noel J."/>
            <person name="Charron P."/>
            <person name="Farinelli L."/>
            <person name="Marton T."/>
            <person name="Kruger M."/>
            <person name="Pelin A."/>
            <person name="Brachmann A."/>
            <person name="Corradi N."/>
        </authorList>
    </citation>
    <scope>NUCLEOTIDE SEQUENCE [LARGE SCALE GENOMIC DNA]</scope>
    <source>
        <strain evidence="2 3">C2</strain>
    </source>
</reference>
<evidence type="ECO:0000313" key="2">
    <source>
        <dbReference type="EMBL" id="PKK56969.1"/>
    </source>
</evidence>
<comment type="caution">
    <text evidence="2">The sequence shown here is derived from an EMBL/GenBank/DDBJ whole genome shotgun (WGS) entry which is preliminary data.</text>
</comment>
<name>A0A2N1M5S0_9GLOM</name>
<dbReference type="EMBL" id="LLXL01004913">
    <property type="protein sequence ID" value="PKK56969.1"/>
    <property type="molecule type" value="Genomic_DNA"/>
</dbReference>
<proteinExistence type="predicted"/>
<sequence>MTQDLDEVDDPPSTYGRDDTTENSYRDWYIANLIDEHYGKGASEYIDAILLLQDSTIQLSLRDAYMLGLDEDRISKIRARDRLNERSNVIKDIKDHNTTAKHYLQRTNAMDFFTQMNDNFDDHMASIRKFAYGTSKKKNNDKRTVASRRLNNLITNFGQQYRDEHYPFKPYRAIIRPNDIQYVKDNLASRQT</sequence>
<feature type="region of interest" description="Disordered" evidence="1">
    <location>
        <begin position="1"/>
        <end position="20"/>
    </location>
</feature>
<gene>
    <name evidence="2" type="ORF">RhiirC2_798937</name>
</gene>
<evidence type="ECO:0000256" key="1">
    <source>
        <dbReference type="SAM" id="MobiDB-lite"/>
    </source>
</evidence>
<dbReference type="AlphaFoldDB" id="A0A2N1M5S0"/>
<feature type="compositionally biased region" description="Acidic residues" evidence="1">
    <location>
        <begin position="1"/>
        <end position="10"/>
    </location>
</feature>
<protein>
    <submittedName>
        <fullName evidence="2">Uncharacterized protein</fullName>
    </submittedName>
</protein>
<organism evidence="2 3">
    <name type="scientific">Rhizophagus irregularis</name>
    <dbReference type="NCBI Taxonomy" id="588596"/>
    <lineage>
        <taxon>Eukaryota</taxon>
        <taxon>Fungi</taxon>
        <taxon>Fungi incertae sedis</taxon>
        <taxon>Mucoromycota</taxon>
        <taxon>Glomeromycotina</taxon>
        <taxon>Glomeromycetes</taxon>
        <taxon>Glomerales</taxon>
        <taxon>Glomeraceae</taxon>
        <taxon>Rhizophagus</taxon>
    </lineage>
</organism>
<reference evidence="2 3" key="2">
    <citation type="submission" date="2017-10" db="EMBL/GenBank/DDBJ databases">
        <title>Extensive intraspecific genome diversity in a model arbuscular mycorrhizal fungus.</title>
        <authorList>
            <person name="Chen E.C.H."/>
            <person name="Morin E."/>
            <person name="Baudet D."/>
            <person name="Noel J."/>
            <person name="Ndikumana S."/>
            <person name="Charron P."/>
            <person name="St-Onge C."/>
            <person name="Giorgi J."/>
            <person name="Grigoriev I.V."/>
            <person name="Roux C."/>
            <person name="Martin F.M."/>
            <person name="Corradi N."/>
        </authorList>
    </citation>
    <scope>NUCLEOTIDE SEQUENCE [LARGE SCALE GENOMIC DNA]</scope>
    <source>
        <strain evidence="2 3">C2</strain>
    </source>
</reference>
<dbReference type="Proteomes" id="UP000233469">
    <property type="component" value="Unassembled WGS sequence"/>
</dbReference>
<accession>A0A2N1M5S0</accession>
<evidence type="ECO:0000313" key="3">
    <source>
        <dbReference type="Proteomes" id="UP000233469"/>
    </source>
</evidence>